<evidence type="ECO:0000256" key="5">
    <source>
        <dbReference type="ARBA" id="ARBA00022840"/>
    </source>
</evidence>
<dbReference type="InterPro" id="IPR035706">
    <property type="entry name" value="AAA_9"/>
</dbReference>
<dbReference type="Gene3D" id="1.20.920.30">
    <property type="match status" value="1"/>
</dbReference>
<dbReference type="Gene3D" id="1.10.8.1220">
    <property type="match status" value="1"/>
</dbReference>
<dbReference type="Proteomes" id="UP000822688">
    <property type="component" value="Chromosome 8"/>
</dbReference>
<dbReference type="InterPro" id="IPR024743">
    <property type="entry name" value="Dynein_HC_stalk"/>
</dbReference>
<evidence type="ECO:0000256" key="12">
    <source>
        <dbReference type="SAM" id="Coils"/>
    </source>
</evidence>
<dbReference type="SUPFAM" id="SSF52540">
    <property type="entry name" value="P-loop containing nucleoside triphosphate hydrolases"/>
    <property type="match status" value="1"/>
</dbReference>
<evidence type="ECO:0000259" key="13">
    <source>
        <dbReference type="Pfam" id="PF12777"/>
    </source>
</evidence>
<keyword evidence="8" id="KW-0969">Cilium</keyword>
<name>A0A8T0GZU4_CERPU</name>
<keyword evidence="2" id="KW-0963">Cytoplasm</keyword>
<dbReference type="GO" id="GO:0005524">
    <property type="term" value="F:ATP binding"/>
    <property type="evidence" value="ECO:0007669"/>
    <property type="project" value="UniProtKB-KW"/>
</dbReference>
<dbReference type="GO" id="GO:0051959">
    <property type="term" value="F:dynein light intermediate chain binding"/>
    <property type="evidence" value="ECO:0007669"/>
    <property type="project" value="InterPro"/>
</dbReference>
<evidence type="ECO:0000256" key="6">
    <source>
        <dbReference type="ARBA" id="ARBA00023017"/>
    </source>
</evidence>
<dbReference type="FunFam" id="1.20.920.20:FF:000006">
    <property type="entry name" value="Dynein, axonemal, heavy chain 6"/>
    <property type="match status" value="1"/>
</dbReference>
<evidence type="ECO:0000259" key="14">
    <source>
        <dbReference type="Pfam" id="PF12780"/>
    </source>
</evidence>
<dbReference type="InterPro" id="IPR027417">
    <property type="entry name" value="P-loop_NTPase"/>
</dbReference>
<feature type="domain" description="Dynein heavy chain AAA module D4" evidence="14">
    <location>
        <begin position="118"/>
        <end position="376"/>
    </location>
</feature>
<keyword evidence="11" id="KW-0966">Cell projection</keyword>
<sequence length="1035" mass="116873">MCMFAGVMEGKKTLVKLWSHECLRVFHDRLVNDEDRIWFFRYLQNRVEVKLQQTTDYVYDSMSDEDSMTKVYKEIAFGDIMDPSAIPRKYEEIPDQVKLLFMLHEGLNEFNAQTRSPMHLVLFTYAAQHVLRISRIIRQPFGNALLVGVGGGGRQSLTRLATSMAGFGLFQVEITKLYGILEWCEDLKVVLKRAGANNTPTVFLFNDTQLKLEQFLEDINNILNTGEVPNLYPKDEIMPLLDAVRNRAKKAGRDGSLAELYMYFVDQCRTNLHMVIAMSPFGDAFRTRLRMFPSLVNCCTIDWFSEWPEEALRSVATNFVGSIGIEEKYHMPVRDMCMMFHTRGTALSAAFLQEQGRYIYVTPTSYLELLATYKDLLNIKRKEVDRVRNRYSMGLEKVYFAEAQVTVMKQELEDLQPILLKTAEETNILLAQIDADTREAQGTREIVEAEEAIANIKAGEAKAIKDDCEKELSVAMPMLNAALAALDTLTKADITEVKAMKNPPGAVKLVMEACCIMKGVASRKIPDPNKPGSKMIDYWGPAQQMLADNNFLVSLKTYDKDNMSDALMIQIRPYIADPNFDPAVVRKASKAAYGLCCWIRAMESYDKVNKVVAPKKAKLLAATQEFEELQAALAAKKAILKLVEEKLAGLQLQLQQKGEEKAALEAEVLNCENKLTRAAQLINGLGGEKIRWTQVIKDLSVQYINLMGDVLLSSGYIAYLGAVSIAYRESTLKIWDTACREMEIPCSDEFSLAKILGDPVKIRDWVIAGLPNDNFSIDNAIIMSVARRWPLLIDPQGQANKWIRNNEKYNNLQAMKLSDGDFMRKLEACIQFGYPLLLENVLEELDPALEPVLKKAIIKAGSSYQIKLGDNIIEYNTKFKFYITTKLRNPHYFPEVAVKVTLLNFMITPEGLQDQLLGEAVKHERPDLEEEKTQLVLQGAENAKQLKETEDRIIEVLSSAEGNILEDETAINIISSSKVLSMEINAKQKIALVTEAKIDQARLGYVPVAVHVSALFFTVSALANIDPMYQYSLTW</sequence>
<dbReference type="GO" id="GO:0045505">
    <property type="term" value="F:dynein intermediate chain binding"/>
    <property type="evidence" value="ECO:0007669"/>
    <property type="project" value="InterPro"/>
</dbReference>
<dbReference type="FunFam" id="3.40.50.300:FF:000223">
    <property type="entry name" value="Dynein heavy chain 3, axonemal"/>
    <property type="match status" value="1"/>
</dbReference>
<evidence type="ECO:0000259" key="15">
    <source>
        <dbReference type="Pfam" id="PF12781"/>
    </source>
</evidence>
<evidence type="ECO:0000313" key="17">
    <source>
        <dbReference type="Proteomes" id="UP000822688"/>
    </source>
</evidence>
<dbReference type="AlphaFoldDB" id="A0A8T0GZU4"/>
<evidence type="ECO:0000256" key="9">
    <source>
        <dbReference type="ARBA" id="ARBA00023175"/>
    </source>
</evidence>
<proteinExistence type="predicted"/>
<keyword evidence="10" id="KW-0206">Cytoskeleton</keyword>
<dbReference type="GO" id="GO:0007018">
    <property type="term" value="P:microtubule-based movement"/>
    <property type="evidence" value="ECO:0007669"/>
    <property type="project" value="InterPro"/>
</dbReference>
<keyword evidence="9" id="KW-0505">Motor protein</keyword>
<dbReference type="PANTHER" id="PTHR22878">
    <property type="entry name" value="DYNEIN HEAVY CHAIN 6, AXONEMAL-LIKE-RELATED"/>
    <property type="match status" value="1"/>
</dbReference>
<dbReference type="GO" id="GO:0030286">
    <property type="term" value="C:dynein complex"/>
    <property type="evidence" value="ECO:0007669"/>
    <property type="project" value="UniProtKB-KW"/>
</dbReference>
<keyword evidence="7 12" id="KW-0175">Coiled coil</keyword>
<dbReference type="GO" id="GO:0005930">
    <property type="term" value="C:axoneme"/>
    <property type="evidence" value="ECO:0007669"/>
    <property type="project" value="UniProtKB-SubCell"/>
</dbReference>
<dbReference type="EMBL" id="CM026429">
    <property type="protein sequence ID" value="KAG0563634.1"/>
    <property type="molecule type" value="Genomic_DNA"/>
</dbReference>
<gene>
    <name evidence="16" type="ORF">KC19_8G047100</name>
</gene>
<dbReference type="Gene3D" id="3.40.50.300">
    <property type="entry name" value="P-loop containing nucleotide triphosphate hydrolases"/>
    <property type="match status" value="2"/>
</dbReference>
<dbReference type="InterPro" id="IPR024317">
    <property type="entry name" value="Dynein_heavy_chain_D4_dom"/>
</dbReference>
<protein>
    <submittedName>
        <fullName evidence="16">Uncharacterized protein</fullName>
    </submittedName>
</protein>
<feature type="domain" description="Dynein heavy chain ATP-binding dynein motor region" evidence="15">
    <location>
        <begin position="763"/>
        <end position="984"/>
    </location>
</feature>
<comment type="subcellular location">
    <subcellularLocation>
        <location evidence="1">Cytoplasm</location>
        <location evidence="1">Cytoskeleton</location>
        <location evidence="1">Cilium axoneme</location>
    </subcellularLocation>
</comment>
<evidence type="ECO:0000256" key="8">
    <source>
        <dbReference type="ARBA" id="ARBA00023069"/>
    </source>
</evidence>
<dbReference type="GO" id="GO:0005874">
    <property type="term" value="C:microtubule"/>
    <property type="evidence" value="ECO:0007669"/>
    <property type="project" value="UniProtKB-KW"/>
</dbReference>
<evidence type="ECO:0000256" key="3">
    <source>
        <dbReference type="ARBA" id="ARBA00022701"/>
    </source>
</evidence>
<evidence type="ECO:0000256" key="11">
    <source>
        <dbReference type="ARBA" id="ARBA00023273"/>
    </source>
</evidence>
<keyword evidence="5" id="KW-0067">ATP-binding</keyword>
<organism evidence="16 17">
    <name type="scientific">Ceratodon purpureus</name>
    <name type="common">Fire moss</name>
    <name type="synonym">Dicranum purpureum</name>
    <dbReference type="NCBI Taxonomy" id="3225"/>
    <lineage>
        <taxon>Eukaryota</taxon>
        <taxon>Viridiplantae</taxon>
        <taxon>Streptophyta</taxon>
        <taxon>Embryophyta</taxon>
        <taxon>Bryophyta</taxon>
        <taxon>Bryophytina</taxon>
        <taxon>Bryopsida</taxon>
        <taxon>Dicranidae</taxon>
        <taxon>Pseudoditrichales</taxon>
        <taxon>Ditrichaceae</taxon>
        <taxon>Ceratodon</taxon>
    </lineage>
</organism>
<accession>A0A8T0GZU4</accession>
<dbReference type="Pfam" id="PF12780">
    <property type="entry name" value="AAA_8"/>
    <property type="match status" value="1"/>
</dbReference>
<evidence type="ECO:0000256" key="7">
    <source>
        <dbReference type="ARBA" id="ARBA00023054"/>
    </source>
</evidence>
<reference evidence="16" key="1">
    <citation type="submission" date="2020-06" db="EMBL/GenBank/DDBJ databases">
        <title>WGS assembly of Ceratodon purpureus strain R40.</title>
        <authorList>
            <person name="Carey S.B."/>
            <person name="Jenkins J."/>
            <person name="Shu S."/>
            <person name="Lovell J.T."/>
            <person name="Sreedasyam A."/>
            <person name="Maumus F."/>
            <person name="Tiley G.P."/>
            <person name="Fernandez-Pozo N."/>
            <person name="Barry K."/>
            <person name="Chen C."/>
            <person name="Wang M."/>
            <person name="Lipzen A."/>
            <person name="Daum C."/>
            <person name="Saski C.A."/>
            <person name="Payton A.C."/>
            <person name="Mcbreen J.C."/>
            <person name="Conrad R.E."/>
            <person name="Kollar L.M."/>
            <person name="Olsson S."/>
            <person name="Huttunen S."/>
            <person name="Landis J.B."/>
            <person name="Wickett N.J."/>
            <person name="Johnson M.G."/>
            <person name="Rensing S.A."/>
            <person name="Grimwood J."/>
            <person name="Schmutz J."/>
            <person name="Mcdaniel S.F."/>
        </authorList>
    </citation>
    <scope>NUCLEOTIDE SEQUENCE</scope>
    <source>
        <strain evidence="16">R40</strain>
    </source>
</reference>
<feature type="coiled-coil region" evidence="12">
    <location>
        <begin position="626"/>
        <end position="681"/>
    </location>
</feature>
<dbReference type="Pfam" id="PF12781">
    <property type="entry name" value="AAA_9"/>
    <property type="match status" value="1"/>
</dbReference>
<dbReference type="FunFam" id="3.40.50.300:FF:002141">
    <property type="entry name" value="Dynein heavy chain"/>
    <property type="match status" value="1"/>
</dbReference>
<keyword evidence="4" id="KW-0547">Nucleotide-binding</keyword>
<dbReference type="Pfam" id="PF12777">
    <property type="entry name" value="MT"/>
    <property type="match status" value="1"/>
</dbReference>
<keyword evidence="3" id="KW-0493">Microtubule</keyword>
<keyword evidence="6" id="KW-0243">Dynein</keyword>
<dbReference type="PANTHER" id="PTHR22878:SF68">
    <property type="entry name" value="DYNEIN HEAVY CHAIN 6, AXONEMAL-LIKE"/>
    <property type="match status" value="1"/>
</dbReference>
<dbReference type="InterPro" id="IPR026983">
    <property type="entry name" value="DHC"/>
</dbReference>
<evidence type="ECO:0000256" key="1">
    <source>
        <dbReference type="ARBA" id="ARBA00004430"/>
    </source>
</evidence>
<dbReference type="Gene3D" id="6.10.140.1060">
    <property type="match status" value="1"/>
</dbReference>
<evidence type="ECO:0000256" key="10">
    <source>
        <dbReference type="ARBA" id="ARBA00023212"/>
    </source>
</evidence>
<evidence type="ECO:0000256" key="2">
    <source>
        <dbReference type="ARBA" id="ARBA00022490"/>
    </source>
</evidence>
<evidence type="ECO:0000256" key="4">
    <source>
        <dbReference type="ARBA" id="ARBA00022741"/>
    </source>
</evidence>
<comment type="caution">
    <text evidence="16">The sequence shown here is derived from an EMBL/GenBank/DDBJ whole genome shotgun (WGS) entry which is preliminary data.</text>
</comment>
<keyword evidence="17" id="KW-1185">Reference proteome</keyword>
<evidence type="ECO:0000313" key="16">
    <source>
        <dbReference type="EMBL" id="KAG0563634.1"/>
    </source>
</evidence>
<dbReference type="Gene3D" id="1.20.920.20">
    <property type="match status" value="1"/>
</dbReference>
<feature type="domain" description="Dynein heavy chain coiled coil stalk" evidence="13">
    <location>
        <begin position="390"/>
        <end position="733"/>
    </location>
</feature>